<protein>
    <submittedName>
        <fullName evidence="2">Uncharacterized protein</fullName>
    </submittedName>
</protein>
<dbReference type="PANTHER" id="PTHR33472:SF1">
    <property type="entry name" value="EXTENSIN-RELATED"/>
    <property type="match status" value="1"/>
</dbReference>
<accession>A0AAD3Y8U1</accession>
<feature type="compositionally biased region" description="Pro residues" evidence="1">
    <location>
        <begin position="60"/>
        <end position="78"/>
    </location>
</feature>
<dbReference type="EMBL" id="BSYO01000040">
    <property type="protein sequence ID" value="GMH31321.1"/>
    <property type="molecule type" value="Genomic_DNA"/>
</dbReference>
<feature type="compositionally biased region" description="Low complexity" evidence="1">
    <location>
        <begin position="126"/>
        <end position="148"/>
    </location>
</feature>
<proteinExistence type="predicted"/>
<feature type="compositionally biased region" description="Pro residues" evidence="1">
    <location>
        <begin position="19"/>
        <end position="30"/>
    </location>
</feature>
<keyword evidence="3" id="KW-1185">Reference proteome</keyword>
<dbReference type="AlphaFoldDB" id="A0AAD3Y8U1"/>
<evidence type="ECO:0000313" key="3">
    <source>
        <dbReference type="Proteomes" id="UP001279734"/>
    </source>
</evidence>
<dbReference type="PANTHER" id="PTHR33472">
    <property type="entry name" value="OS01G0106600 PROTEIN"/>
    <property type="match status" value="1"/>
</dbReference>
<name>A0AAD3Y8U1_NEPGR</name>
<reference evidence="2" key="1">
    <citation type="submission" date="2023-05" db="EMBL/GenBank/DDBJ databases">
        <title>Nepenthes gracilis genome sequencing.</title>
        <authorList>
            <person name="Fukushima K."/>
        </authorList>
    </citation>
    <scope>NUCLEOTIDE SEQUENCE</scope>
    <source>
        <strain evidence="2">SING2019-196</strain>
    </source>
</reference>
<evidence type="ECO:0000313" key="2">
    <source>
        <dbReference type="EMBL" id="GMH31321.1"/>
    </source>
</evidence>
<feature type="region of interest" description="Disordered" evidence="1">
    <location>
        <begin position="1"/>
        <end position="162"/>
    </location>
</feature>
<sequence>MADQPPFRPWIWLASRSRQPPPPAPPPAPVAAPQDQAQLPASQPRPPFLAPFRPVVVQPQPAPPPSAPAVPRPSPPPATISSPIENPPPAAFPPPLATAPKSPSIVAATTPPASRAPEPRVTTSLPATMAAPTITTPKSPITASLPASRTPPSPLPSSPATKTYLAVPASSLPKRLTTTPTVTTITTPNLSPKTVKPLAQITIPPPSPLAQPPPFSRSETVGEPQIRAEAEKKTVFVQEAIEKPSPFTHKPSITPIDNYGSDGGKDFQKMTSEKINGVRILTMAGENKGALMELGYSQRTHGIQKGNQDDYSSKNRHASSDGNDSVRVYSGSDSGSKTTDRARRFDAYYMNSNVQGVNNSILFNCSCTHHDPGVHLSLSGKPSNKNRHGSNLKDSFNGQKT</sequence>
<feature type="region of interest" description="Disordered" evidence="1">
    <location>
        <begin position="378"/>
        <end position="401"/>
    </location>
</feature>
<organism evidence="2 3">
    <name type="scientific">Nepenthes gracilis</name>
    <name type="common">Slender pitcher plant</name>
    <dbReference type="NCBI Taxonomy" id="150966"/>
    <lineage>
        <taxon>Eukaryota</taxon>
        <taxon>Viridiplantae</taxon>
        <taxon>Streptophyta</taxon>
        <taxon>Embryophyta</taxon>
        <taxon>Tracheophyta</taxon>
        <taxon>Spermatophyta</taxon>
        <taxon>Magnoliopsida</taxon>
        <taxon>eudicotyledons</taxon>
        <taxon>Gunneridae</taxon>
        <taxon>Pentapetalae</taxon>
        <taxon>Caryophyllales</taxon>
        <taxon>Nepenthaceae</taxon>
        <taxon>Nepenthes</taxon>
    </lineage>
</organism>
<feature type="compositionally biased region" description="Low complexity" evidence="1">
    <location>
        <begin position="31"/>
        <end position="42"/>
    </location>
</feature>
<feature type="compositionally biased region" description="Polar residues" evidence="1">
    <location>
        <begin position="392"/>
        <end position="401"/>
    </location>
</feature>
<feature type="compositionally biased region" description="Pro residues" evidence="1">
    <location>
        <begin position="85"/>
        <end position="97"/>
    </location>
</feature>
<evidence type="ECO:0000256" key="1">
    <source>
        <dbReference type="SAM" id="MobiDB-lite"/>
    </source>
</evidence>
<feature type="region of interest" description="Disordered" evidence="1">
    <location>
        <begin position="302"/>
        <end position="339"/>
    </location>
</feature>
<dbReference type="Proteomes" id="UP001279734">
    <property type="component" value="Unassembled WGS sequence"/>
</dbReference>
<comment type="caution">
    <text evidence="2">The sequence shown here is derived from an EMBL/GenBank/DDBJ whole genome shotgun (WGS) entry which is preliminary data.</text>
</comment>
<gene>
    <name evidence="2" type="ORF">Nepgr_033164</name>
</gene>